<dbReference type="OrthoDB" id="3069791at2759"/>
<protein>
    <submittedName>
        <fullName evidence="1">Uncharacterized protein</fullName>
    </submittedName>
</protein>
<proteinExistence type="predicted"/>
<sequence>MFKASASYETFLNGVANQLPCAVDEIVQEKVTWKPQNPARSTYLSLGGEVGFCSMVGQIKEGKPGMRIIMLAMPPPRKPLVEKPFWNDDDTKSFDYADLEVISTHNHVVEQRVAFDKATKPHREALLEKYPIDNNPMFPGQRIWTNSKMRTYFELTELKLNVWASHLARGTATLESPPIGPHFNHKARITVFPKVEMTSEPPRGTAPTVDPAPLTTAPAASAVSSASPMTMMMDLLLFNMIQQQQQQLRAVPAIAVTAPVTAMSAIPTHVPTTALHAPTSAPQSPAKYQLPDVSLVAFCERYSINAMDQERLEKLEFQPGDKIDNLSDDDWKTFAGFTSLSWRCIIEKNQTFIRDVRSSVWAVALAV</sequence>
<evidence type="ECO:0000313" key="2">
    <source>
        <dbReference type="Proteomes" id="UP000054270"/>
    </source>
</evidence>
<reference evidence="2" key="1">
    <citation type="submission" date="2014-04" db="EMBL/GenBank/DDBJ databases">
        <title>Evolutionary Origins and Diversification of the Mycorrhizal Mutualists.</title>
        <authorList>
            <consortium name="DOE Joint Genome Institute"/>
            <consortium name="Mycorrhizal Genomics Consortium"/>
            <person name="Kohler A."/>
            <person name="Kuo A."/>
            <person name="Nagy L.G."/>
            <person name="Floudas D."/>
            <person name="Copeland A."/>
            <person name="Barry K.W."/>
            <person name="Cichocki N."/>
            <person name="Veneault-Fourrey C."/>
            <person name="LaButti K."/>
            <person name="Lindquist E.A."/>
            <person name="Lipzen A."/>
            <person name="Lundell T."/>
            <person name="Morin E."/>
            <person name="Murat C."/>
            <person name="Riley R."/>
            <person name="Ohm R."/>
            <person name="Sun H."/>
            <person name="Tunlid A."/>
            <person name="Henrissat B."/>
            <person name="Grigoriev I.V."/>
            <person name="Hibbett D.S."/>
            <person name="Martin F."/>
        </authorList>
    </citation>
    <scope>NUCLEOTIDE SEQUENCE [LARGE SCALE GENOMIC DNA]</scope>
    <source>
        <strain evidence="2">FD-334 SS-4</strain>
    </source>
</reference>
<name>A0A0D2NE03_HYPSF</name>
<dbReference type="OMA" id="ANMSHIC"/>
<dbReference type="EMBL" id="KN817663">
    <property type="protein sequence ID" value="KJA14861.1"/>
    <property type="molecule type" value="Genomic_DNA"/>
</dbReference>
<dbReference type="Proteomes" id="UP000054270">
    <property type="component" value="Unassembled WGS sequence"/>
</dbReference>
<dbReference type="AlphaFoldDB" id="A0A0D2NE03"/>
<organism evidence="1 2">
    <name type="scientific">Hypholoma sublateritium (strain FD-334 SS-4)</name>
    <dbReference type="NCBI Taxonomy" id="945553"/>
    <lineage>
        <taxon>Eukaryota</taxon>
        <taxon>Fungi</taxon>
        <taxon>Dikarya</taxon>
        <taxon>Basidiomycota</taxon>
        <taxon>Agaricomycotina</taxon>
        <taxon>Agaricomycetes</taxon>
        <taxon>Agaricomycetidae</taxon>
        <taxon>Agaricales</taxon>
        <taxon>Agaricineae</taxon>
        <taxon>Strophariaceae</taxon>
        <taxon>Hypholoma</taxon>
    </lineage>
</organism>
<keyword evidence="2" id="KW-1185">Reference proteome</keyword>
<accession>A0A0D2NE03</accession>
<evidence type="ECO:0000313" key="1">
    <source>
        <dbReference type="EMBL" id="KJA14861.1"/>
    </source>
</evidence>
<gene>
    <name evidence="1" type="ORF">HYPSUDRAFT_208368</name>
</gene>